<reference evidence="4 5" key="1">
    <citation type="submission" date="2019-03" db="EMBL/GenBank/DDBJ databases">
        <title>Genomic Encyclopedia of Type Strains, Phase IV (KMG-IV): sequencing the most valuable type-strain genomes for metagenomic binning, comparative biology and taxonomic classification.</title>
        <authorList>
            <person name="Goeker M."/>
        </authorList>
    </citation>
    <scope>NUCLEOTIDE SEQUENCE [LARGE SCALE GENOMIC DNA]</scope>
    <source>
        <strain evidence="4 5">DSM 26752</strain>
    </source>
</reference>
<dbReference type="GO" id="GO:0044780">
    <property type="term" value="P:bacterial-type flagellum assembly"/>
    <property type="evidence" value="ECO:0007669"/>
    <property type="project" value="InterPro"/>
</dbReference>
<protein>
    <submittedName>
        <fullName evidence="4">Flagellar biosynthesis/type III secretory pathway chaperone</fullName>
    </submittedName>
</protein>
<dbReference type="InterPro" id="IPR007809">
    <property type="entry name" value="FlgN-like"/>
</dbReference>
<organism evidence="4 5">
    <name type="scientific">Keratinibaculum paraultunense</name>
    <dbReference type="NCBI Taxonomy" id="1278232"/>
    <lineage>
        <taxon>Bacteria</taxon>
        <taxon>Bacillati</taxon>
        <taxon>Bacillota</taxon>
        <taxon>Tissierellia</taxon>
        <taxon>Tissierellales</taxon>
        <taxon>Tepidimicrobiaceae</taxon>
        <taxon>Keratinibaculum</taxon>
    </lineage>
</organism>
<evidence type="ECO:0000256" key="2">
    <source>
        <dbReference type="SAM" id="Coils"/>
    </source>
</evidence>
<evidence type="ECO:0000256" key="3">
    <source>
        <dbReference type="SAM" id="MobiDB-lite"/>
    </source>
</evidence>
<keyword evidence="4" id="KW-0282">Flagellum</keyword>
<gene>
    <name evidence="4" type="ORF">EDD65_10863</name>
</gene>
<dbReference type="InterPro" id="IPR036679">
    <property type="entry name" value="FlgN-like_sf"/>
</dbReference>
<comment type="caution">
    <text evidence="4">The sequence shown here is derived from an EMBL/GenBank/DDBJ whole genome shotgun (WGS) entry which is preliminary data.</text>
</comment>
<dbReference type="Pfam" id="PF05130">
    <property type="entry name" value="FlgN"/>
    <property type="match status" value="1"/>
</dbReference>
<dbReference type="SUPFAM" id="SSF140566">
    <property type="entry name" value="FlgN-like"/>
    <property type="match status" value="1"/>
</dbReference>
<proteinExistence type="predicted"/>
<keyword evidence="1" id="KW-1005">Bacterial flagellum biogenesis</keyword>
<keyword evidence="4" id="KW-0969">Cilium</keyword>
<dbReference type="Proteomes" id="UP000294567">
    <property type="component" value="Unassembled WGS sequence"/>
</dbReference>
<evidence type="ECO:0000313" key="5">
    <source>
        <dbReference type="Proteomes" id="UP000294567"/>
    </source>
</evidence>
<evidence type="ECO:0000256" key="1">
    <source>
        <dbReference type="ARBA" id="ARBA00022795"/>
    </source>
</evidence>
<dbReference type="EMBL" id="SMAE01000008">
    <property type="protein sequence ID" value="TCS88530.1"/>
    <property type="molecule type" value="Genomic_DNA"/>
</dbReference>
<feature type="compositionally biased region" description="Basic and acidic residues" evidence="3">
    <location>
        <begin position="140"/>
        <end position="155"/>
    </location>
</feature>
<name>A0A4R3KU80_9FIRM</name>
<accession>A0A4R3KU80</accession>
<sequence length="155" mass="18244">MTFKDELISILEKERDILYELKDITFEKTDILVENQVEKLENVNKLEENLINQMATFEEERLKLMYNWGLDINMTLNKVIENIPDEGNELEVLKEELLELMMDIQSRNALNNDLILENLQWLDFNMNLISNAQGPTTYGKGDKKQSNNSIFDRKV</sequence>
<dbReference type="RefSeq" id="WP_132028041.1">
    <property type="nucleotide sequence ID" value="NZ_CP068564.1"/>
</dbReference>
<dbReference type="Gene3D" id="1.20.58.300">
    <property type="entry name" value="FlgN-like"/>
    <property type="match status" value="1"/>
</dbReference>
<keyword evidence="5" id="KW-1185">Reference proteome</keyword>
<keyword evidence="2" id="KW-0175">Coiled coil</keyword>
<feature type="region of interest" description="Disordered" evidence="3">
    <location>
        <begin position="135"/>
        <end position="155"/>
    </location>
</feature>
<keyword evidence="4" id="KW-0966">Cell projection</keyword>
<dbReference type="OrthoDB" id="1707341at2"/>
<dbReference type="AlphaFoldDB" id="A0A4R3KU80"/>
<feature type="coiled-coil region" evidence="2">
    <location>
        <begin position="33"/>
        <end position="63"/>
    </location>
</feature>
<evidence type="ECO:0000313" key="4">
    <source>
        <dbReference type="EMBL" id="TCS88530.1"/>
    </source>
</evidence>